<organism evidence="1">
    <name type="scientific">marine sediment metagenome</name>
    <dbReference type="NCBI Taxonomy" id="412755"/>
    <lineage>
        <taxon>unclassified sequences</taxon>
        <taxon>metagenomes</taxon>
        <taxon>ecological metagenomes</taxon>
    </lineage>
</organism>
<dbReference type="AlphaFoldDB" id="A0A0F9MSC7"/>
<accession>A0A0F9MSC7</accession>
<proteinExistence type="predicted"/>
<evidence type="ECO:0000313" key="1">
    <source>
        <dbReference type="EMBL" id="KKM79565.1"/>
    </source>
</evidence>
<comment type="caution">
    <text evidence="1">The sequence shown here is derived from an EMBL/GenBank/DDBJ whole genome shotgun (WGS) entry which is preliminary data.</text>
</comment>
<gene>
    <name evidence="1" type="ORF">LCGC14_1348570</name>
</gene>
<sequence>MEHELITMDHPWMQKLVKLTNRHVSRIVLDHMRDEGIPFKVPAAFTKMVLNRAALMELTFLDDHGDPIEKADAKPLGDQEPARTGQWILSIDGEDQMHLKSLEIPKLDYHDNEILTVGLTYYAMVNPEKS</sequence>
<name>A0A0F9MSC7_9ZZZZ</name>
<protein>
    <submittedName>
        <fullName evidence="1">Uncharacterized protein</fullName>
    </submittedName>
</protein>
<reference evidence="1" key="1">
    <citation type="journal article" date="2015" name="Nature">
        <title>Complex archaea that bridge the gap between prokaryotes and eukaryotes.</title>
        <authorList>
            <person name="Spang A."/>
            <person name="Saw J.H."/>
            <person name="Jorgensen S.L."/>
            <person name="Zaremba-Niedzwiedzka K."/>
            <person name="Martijn J."/>
            <person name="Lind A.E."/>
            <person name="van Eijk R."/>
            <person name="Schleper C."/>
            <person name="Guy L."/>
            <person name="Ettema T.J."/>
        </authorList>
    </citation>
    <scope>NUCLEOTIDE SEQUENCE</scope>
</reference>
<dbReference type="EMBL" id="LAZR01008315">
    <property type="protein sequence ID" value="KKM79565.1"/>
    <property type="molecule type" value="Genomic_DNA"/>
</dbReference>